<gene>
    <name evidence="2" type="ORF">DV20_01280</name>
</gene>
<dbReference type="InterPro" id="IPR006674">
    <property type="entry name" value="HD_domain"/>
</dbReference>
<sequence>MALAIARRLNRTDGFDLDIPAIEAAALAHDIGHPPFGHVAERQLDTLTSSDGGFESNAQAVHVLLGDHITLRKATIAALVKYATPIPRYDPFRTTVVKGIYQADFPRLSATLPRAADRGPEWQVVDIADDFSNAIFDIHDLVHFHGSSSTADVMHTLLPPAEVSDHPLTRDAREAVEETLSDLYSTLIPGMLSPAGSLERVRLRDYVDSWISQVRIVTDENSSTRTVSVPSPIKKKITVLQAVVAIAFLETEINRKFDHYIEHSICDAFNILRRSPASRIDDLATWCAIPAPGPLGEPRAVLNFLHQMTDVQLLAVAESTTAGQINYFT</sequence>
<evidence type="ECO:0000313" key="2">
    <source>
        <dbReference type="EMBL" id="KDN24051.1"/>
    </source>
</evidence>
<comment type="caution">
    <text evidence="2">The sequence shown here is derived from an EMBL/GenBank/DDBJ whole genome shotgun (WGS) entry which is preliminary data.</text>
</comment>
<dbReference type="CDD" id="cd00077">
    <property type="entry name" value="HDc"/>
    <property type="match status" value="1"/>
</dbReference>
<dbReference type="PROSITE" id="PS51831">
    <property type="entry name" value="HD"/>
    <property type="match status" value="1"/>
</dbReference>
<reference evidence="2 3" key="1">
    <citation type="submission" date="2014-05" db="EMBL/GenBank/DDBJ databases">
        <title>Draft genome sequence of Amycolatopsis rifamycinica DSM 46095.</title>
        <authorList>
            <person name="Lal R."/>
            <person name="Saxena A."/>
            <person name="Kumari R."/>
            <person name="Mukherjee U."/>
            <person name="Singh P."/>
            <person name="Sangwan N."/>
            <person name="Mahato N.K."/>
        </authorList>
    </citation>
    <scope>NUCLEOTIDE SEQUENCE [LARGE SCALE GENOMIC DNA]</scope>
    <source>
        <strain evidence="2 3">DSM 46095</strain>
    </source>
</reference>
<accession>A0A066U9A3</accession>
<dbReference type="STRING" id="287986.DV20_01280"/>
<dbReference type="Proteomes" id="UP000027345">
    <property type="component" value="Unassembled WGS sequence"/>
</dbReference>
<keyword evidence="3" id="KW-1185">Reference proteome</keyword>
<evidence type="ECO:0000259" key="1">
    <source>
        <dbReference type="PROSITE" id="PS51831"/>
    </source>
</evidence>
<dbReference type="EMBL" id="JMQI01000002">
    <property type="protein sequence ID" value="KDN24051.1"/>
    <property type="molecule type" value="Genomic_DNA"/>
</dbReference>
<protein>
    <recommendedName>
        <fullName evidence="1">HD domain-containing protein</fullName>
    </recommendedName>
</protein>
<organism evidence="2 3">
    <name type="scientific">Amycolatopsis rifamycinica</name>
    <dbReference type="NCBI Taxonomy" id="287986"/>
    <lineage>
        <taxon>Bacteria</taxon>
        <taxon>Bacillati</taxon>
        <taxon>Actinomycetota</taxon>
        <taxon>Actinomycetes</taxon>
        <taxon>Pseudonocardiales</taxon>
        <taxon>Pseudonocardiaceae</taxon>
        <taxon>Amycolatopsis</taxon>
    </lineage>
</organism>
<dbReference type="eggNOG" id="COG0232">
    <property type="taxonomic scope" value="Bacteria"/>
</dbReference>
<dbReference type="SUPFAM" id="SSF109604">
    <property type="entry name" value="HD-domain/PDEase-like"/>
    <property type="match status" value="1"/>
</dbReference>
<dbReference type="AlphaFoldDB" id="A0A066U9A3"/>
<dbReference type="Gene3D" id="1.10.3210.10">
    <property type="entry name" value="Hypothetical protein af1432"/>
    <property type="match status" value="1"/>
</dbReference>
<name>A0A066U9A3_9PSEU</name>
<dbReference type="Pfam" id="PF01966">
    <property type="entry name" value="HD"/>
    <property type="match status" value="1"/>
</dbReference>
<dbReference type="InterPro" id="IPR003607">
    <property type="entry name" value="HD/PDEase_dom"/>
</dbReference>
<proteinExistence type="predicted"/>
<evidence type="ECO:0000313" key="3">
    <source>
        <dbReference type="Proteomes" id="UP000027345"/>
    </source>
</evidence>
<feature type="domain" description="HD" evidence="1">
    <location>
        <begin position="1"/>
        <end position="134"/>
    </location>
</feature>